<name>A0AAW0YLV6_9TREE</name>
<feature type="transmembrane region" description="Helical" evidence="2">
    <location>
        <begin position="182"/>
        <end position="201"/>
    </location>
</feature>
<keyword evidence="2" id="KW-0812">Transmembrane</keyword>
<dbReference type="EMBL" id="JBCAWK010000007">
    <property type="protein sequence ID" value="KAK8853456.1"/>
    <property type="molecule type" value="Genomic_DNA"/>
</dbReference>
<feature type="transmembrane region" description="Helical" evidence="2">
    <location>
        <begin position="314"/>
        <end position="335"/>
    </location>
</feature>
<reference evidence="3 4" key="1">
    <citation type="journal article" date="2024" name="bioRxiv">
        <title>Comparative genomics of Cryptococcus and Kwoniella reveals pathogenesis evolution and contrasting karyotype dynamics via intercentromeric recombination or chromosome fusion.</title>
        <authorList>
            <person name="Coelho M.A."/>
            <person name="David-Palma M."/>
            <person name="Shea T."/>
            <person name="Bowers K."/>
            <person name="McGinley-Smith S."/>
            <person name="Mohammad A.W."/>
            <person name="Gnirke A."/>
            <person name="Yurkov A.M."/>
            <person name="Nowrousian M."/>
            <person name="Sun S."/>
            <person name="Cuomo C.A."/>
            <person name="Heitman J."/>
        </authorList>
    </citation>
    <scope>NUCLEOTIDE SEQUENCE [LARGE SCALE GENOMIC DNA]</scope>
    <source>
        <strain evidence="3 4">CBS 13917</strain>
    </source>
</reference>
<feature type="compositionally biased region" description="Basic and acidic residues" evidence="1">
    <location>
        <begin position="650"/>
        <end position="662"/>
    </location>
</feature>
<feature type="transmembrane region" description="Helical" evidence="2">
    <location>
        <begin position="20"/>
        <end position="39"/>
    </location>
</feature>
<sequence length="672" mass="73338">MTFGVSPDRILHINSQTTRATTLSLGLALFILFSSSWICRYPSARSKIDRISFRLLLWSMAFEVVYDVSYIVCNASPESVVRLAKTQGCVVGIYFLLGSMGVVNYLFTCTALNLMMTICFQSNPVALGLEKWYIGVSIVLGMGVPIVPAALGHFGQDTNLGACYFTSVDKDERFKLLLLDLYIWQGLSGLVACGAIVAILIKLSRHGQATTQALMGGNSLNRALQETIDVAQFVDYHNCLHVESGCGCRTVVPVESSRSRMGPVNGPSRESRWTSSFLLFRKSRSRRPSDMIQTNQAESSGVLQARLFGIALRISMYPVALIVVNGILTAGDLYLTHTGGVQSKASFVLYVIYDFLYGGRGIVFASVGILVDPCLFRGLKAASGARRRSQLKAKVPRVDASTPRYQYNGEMSAVGPKGANPAANPSCDCRSPARMSLALEDDDTKSTSSPDTSVGTMLQNNYSSCRTDRLISPTWSKTEFRRSSSFERLHIQTPRNGSSSSATSTVLVPYLGRPSIIEASLSFSKILTRGRSTLLVDCSTPEIDLGEPLSALTSNQAVDVSQMTGQHPRSIDHKIQSRTTCGRPTSSPSGLPSRPSSHQEVIRSEDRWQTCQHNIRPPATISRLVFRRASEGGMVDVPRAAVRPSLDRSGTSRERAGDETGEKLFNEIQAML</sequence>
<evidence type="ECO:0000313" key="4">
    <source>
        <dbReference type="Proteomes" id="UP001388673"/>
    </source>
</evidence>
<dbReference type="KEGG" id="kne:92181421"/>
<evidence type="ECO:0000256" key="1">
    <source>
        <dbReference type="SAM" id="MobiDB-lite"/>
    </source>
</evidence>
<evidence type="ECO:0008006" key="5">
    <source>
        <dbReference type="Google" id="ProtNLM"/>
    </source>
</evidence>
<gene>
    <name evidence="3" type="ORF">IAR55_004163</name>
</gene>
<feature type="compositionally biased region" description="Low complexity" evidence="1">
    <location>
        <begin position="582"/>
        <end position="596"/>
    </location>
</feature>
<feature type="transmembrane region" description="Helical" evidence="2">
    <location>
        <begin position="51"/>
        <end position="72"/>
    </location>
</feature>
<evidence type="ECO:0000256" key="2">
    <source>
        <dbReference type="SAM" id="Phobius"/>
    </source>
</evidence>
<dbReference type="Proteomes" id="UP001388673">
    <property type="component" value="Unassembled WGS sequence"/>
</dbReference>
<accession>A0AAW0YLV6</accession>
<protein>
    <recommendedName>
        <fullName evidence="5">G-protein coupled receptors family 1 profile domain-containing protein</fullName>
    </recommendedName>
</protein>
<feature type="transmembrane region" description="Helical" evidence="2">
    <location>
        <begin position="132"/>
        <end position="151"/>
    </location>
</feature>
<dbReference type="GeneID" id="92181421"/>
<comment type="caution">
    <text evidence="3">The sequence shown here is derived from an EMBL/GenBank/DDBJ whole genome shotgun (WGS) entry which is preliminary data.</text>
</comment>
<dbReference type="AlphaFoldDB" id="A0AAW0YLV6"/>
<feature type="transmembrane region" description="Helical" evidence="2">
    <location>
        <begin position="92"/>
        <end position="120"/>
    </location>
</feature>
<feature type="transmembrane region" description="Helical" evidence="2">
    <location>
        <begin position="347"/>
        <end position="371"/>
    </location>
</feature>
<organism evidence="3 4">
    <name type="scientific">Kwoniella newhampshirensis</name>
    <dbReference type="NCBI Taxonomy" id="1651941"/>
    <lineage>
        <taxon>Eukaryota</taxon>
        <taxon>Fungi</taxon>
        <taxon>Dikarya</taxon>
        <taxon>Basidiomycota</taxon>
        <taxon>Agaricomycotina</taxon>
        <taxon>Tremellomycetes</taxon>
        <taxon>Tremellales</taxon>
        <taxon>Cryptococcaceae</taxon>
        <taxon>Kwoniella</taxon>
    </lineage>
</organism>
<feature type="region of interest" description="Disordered" evidence="1">
    <location>
        <begin position="566"/>
        <end position="600"/>
    </location>
</feature>
<keyword evidence="4" id="KW-1185">Reference proteome</keyword>
<keyword evidence="2" id="KW-0472">Membrane</keyword>
<feature type="region of interest" description="Disordered" evidence="1">
    <location>
        <begin position="439"/>
        <end position="459"/>
    </location>
</feature>
<dbReference type="RefSeq" id="XP_066802642.1">
    <property type="nucleotide sequence ID" value="XM_066947263.1"/>
</dbReference>
<feature type="region of interest" description="Disordered" evidence="1">
    <location>
        <begin position="641"/>
        <end position="662"/>
    </location>
</feature>
<proteinExistence type="predicted"/>
<keyword evidence="2" id="KW-1133">Transmembrane helix</keyword>
<evidence type="ECO:0000313" key="3">
    <source>
        <dbReference type="EMBL" id="KAK8853456.1"/>
    </source>
</evidence>